<dbReference type="Proteomes" id="UP000624709">
    <property type="component" value="Unassembled WGS sequence"/>
</dbReference>
<sequence>MSFDDAGTGARPRARHRRPHRSLTELAGSLWRRALGLAVVLFAACGPAHAFGQTGLVFHTTLLGLALAGLAVPLGLAGLRHEDLAD</sequence>
<reference evidence="3 4" key="1">
    <citation type="submission" date="2021-01" db="EMBL/GenBank/DDBJ databases">
        <title>Whole genome shotgun sequence of Actinoplanes palleronii NBRC 14916.</title>
        <authorList>
            <person name="Komaki H."/>
            <person name="Tamura T."/>
        </authorList>
    </citation>
    <scope>NUCLEOTIDE SEQUENCE [LARGE SCALE GENOMIC DNA]</scope>
    <source>
        <strain evidence="3 4">NBRC 14916</strain>
    </source>
</reference>
<keyword evidence="4" id="KW-1185">Reference proteome</keyword>
<gene>
    <name evidence="3" type="ORF">Apa02nite_053700</name>
</gene>
<keyword evidence="2" id="KW-1133">Transmembrane helix</keyword>
<name>A0ABQ4BEZ6_9ACTN</name>
<dbReference type="EMBL" id="BOMS01000083">
    <property type="protein sequence ID" value="GIE69262.1"/>
    <property type="molecule type" value="Genomic_DNA"/>
</dbReference>
<organism evidence="3 4">
    <name type="scientific">Actinoplanes palleronii</name>
    <dbReference type="NCBI Taxonomy" id="113570"/>
    <lineage>
        <taxon>Bacteria</taxon>
        <taxon>Bacillati</taxon>
        <taxon>Actinomycetota</taxon>
        <taxon>Actinomycetes</taxon>
        <taxon>Micromonosporales</taxon>
        <taxon>Micromonosporaceae</taxon>
        <taxon>Actinoplanes</taxon>
    </lineage>
</organism>
<protein>
    <submittedName>
        <fullName evidence="3">Uncharacterized protein</fullName>
    </submittedName>
</protein>
<evidence type="ECO:0000313" key="4">
    <source>
        <dbReference type="Proteomes" id="UP000624709"/>
    </source>
</evidence>
<evidence type="ECO:0000256" key="1">
    <source>
        <dbReference type="SAM" id="MobiDB-lite"/>
    </source>
</evidence>
<evidence type="ECO:0000313" key="3">
    <source>
        <dbReference type="EMBL" id="GIE69262.1"/>
    </source>
</evidence>
<feature type="region of interest" description="Disordered" evidence="1">
    <location>
        <begin position="1"/>
        <end position="20"/>
    </location>
</feature>
<dbReference type="RefSeq" id="WP_203827420.1">
    <property type="nucleotide sequence ID" value="NZ_BAAATY010000024.1"/>
</dbReference>
<evidence type="ECO:0000256" key="2">
    <source>
        <dbReference type="SAM" id="Phobius"/>
    </source>
</evidence>
<keyword evidence="2" id="KW-0812">Transmembrane</keyword>
<proteinExistence type="predicted"/>
<comment type="caution">
    <text evidence="3">The sequence shown here is derived from an EMBL/GenBank/DDBJ whole genome shotgun (WGS) entry which is preliminary data.</text>
</comment>
<keyword evidence="2" id="KW-0472">Membrane</keyword>
<accession>A0ABQ4BEZ6</accession>
<feature type="transmembrane region" description="Helical" evidence="2">
    <location>
        <begin position="60"/>
        <end position="79"/>
    </location>
</feature>